<dbReference type="EMBL" id="MPUH01000136">
    <property type="protein sequence ID" value="OMJ89010.1"/>
    <property type="molecule type" value="Genomic_DNA"/>
</dbReference>
<reference evidence="1 2" key="1">
    <citation type="submission" date="2016-11" db="EMBL/GenBank/DDBJ databases">
        <title>The macronuclear genome of Stentor coeruleus: a giant cell with tiny introns.</title>
        <authorList>
            <person name="Slabodnick M."/>
            <person name="Ruby J.G."/>
            <person name="Reiff S.B."/>
            <person name="Swart E.C."/>
            <person name="Gosai S."/>
            <person name="Prabakaran S."/>
            <person name="Witkowska E."/>
            <person name="Larue G.E."/>
            <person name="Fisher S."/>
            <person name="Freeman R.M."/>
            <person name="Gunawardena J."/>
            <person name="Chu W."/>
            <person name="Stover N.A."/>
            <person name="Gregory B.D."/>
            <person name="Nowacki M."/>
            <person name="Derisi J."/>
            <person name="Roy S.W."/>
            <person name="Marshall W.F."/>
            <person name="Sood P."/>
        </authorList>
    </citation>
    <scope>NUCLEOTIDE SEQUENCE [LARGE SCALE GENOMIC DNA]</scope>
    <source>
        <strain evidence="1">WM001</strain>
    </source>
</reference>
<evidence type="ECO:0000313" key="2">
    <source>
        <dbReference type="Proteomes" id="UP000187209"/>
    </source>
</evidence>
<protein>
    <submittedName>
        <fullName evidence="1">Uncharacterized protein</fullName>
    </submittedName>
</protein>
<organism evidence="1 2">
    <name type="scientific">Stentor coeruleus</name>
    <dbReference type="NCBI Taxonomy" id="5963"/>
    <lineage>
        <taxon>Eukaryota</taxon>
        <taxon>Sar</taxon>
        <taxon>Alveolata</taxon>
        <taxon>Ciliophora</taxon>
        <taxon>Postciliodesmatophora</taxon>
        <taxon>Heterotrichea</taxon>
        <taxon>Heterotrichida</taxon>
        <taxon>Stentoridae</taxon>
        <taxon>Stentor</taxon>
    </lineage>
</organism>
<proteinExistence type="predicted"/>
<accession>A0A1R2CJ77</accession>
<evidence type="ECO:0000313" key="1">
    <source>
        <dbReference type="EMBL" id="OMJ89010.1"/>
    </source>
</evidence>
<dbReference type="AlphaFoldDB" id="A0A1R2CJ77"/>
<name>A0A1R2CJ77_9CILI</name>
<gene>
    <name evidence="1" type="ORF">SteCoe_8926</name>
</gene>
<dbReference type="Proteomes" id="UP000187209">
    <property type="component" value="Unassembled WGS sequence"/>
</dbReference>
<comment type="caution">
    <text evidence="1">The sequence shown here is derived from an EMBL/GenBank/DDBJ whole genome shotgun (WGS) entry which is preliminary data.</text>
</comment>
<keyword evidence="2" id="KW-1185">Reference proteome</keyword>
<sequence length="170" mass="19222">MGDLIFVPELGLITGKSQNFKTRMWYPSASSNRPIVRKPIKLSKRQKASPFNQTQHIMPLRLRTKSPKRMDIKFPSSALEASFQPRPLTIDTGRRIKHKNHEAVIEGGTKDSFFTTALDVSLQSRPLTMAGGKRMKLPLESQTKIDVKGDVYVNLPSLQQRPNRNNPDLA</sequence>